<dbReference type="Proteomes" id="UP001165121">
    <property type="component" value="Unassembled WGS sequence"/>
</dbReference>
<proteinExistence type="predicted"/>
<keyword evidence="3" id="KW-1185">Reference proteome</keyword>
<gene>
    <name evidence="2" type="ORF">Pfra01_001409600</name>
</gene>
<comment type="caution">
    <text evidence="2">The sequence shown here is derived from an EMBL/GenBank/DDBJ whole genome shotgun (WGS) entry which is preliminary data.</text>
</comment>
<evidence type="ECO:0000256" key="1">
    <source>
        <dbReference type="SAM" id="MobiDB-lite"/>
    </source>
</evidence>
<name>A0A9W6XMM5_9STRA</name>
<reference evidence="2" key="1">
    <citation type="submission" date="2023-04" db="EMBL/GenBank/DDBJ databases">
        <title>Phytophthora fragariaefolia NBRC 109709.</title>
        <authorList>
            <person name="Ichikawa N."/>
            <person name="Sato H."/>
            <person name="Tonouchi N."/>
        </authorList>
    </citation>
    <scope>NUCLEOTIDE SEQUENCE</scope>
    <source>
        <strain evidence="2">NBRC 109709</strain>
    </source>
</reference>
<dbReference type="EMBL" id="BSXT01001464">
    <property type="protein sequence ID" value="GMF42690.1"/>
    <property type="molecule type" value="Genomic_DNA"/>
</dbReference>
<feature type="compositionally biased region" description="Polar residues" evidence="1">
    <location>
        <begin position="47"/>
        <end position="57"/>
    </location>
</feature>
<dbReference type="AlphaFoldDB" id="A0A9W6XMM5"/>
<accession>A0A9W6XMM5</accession>
<sequence length="176" mass="19715">MSIRPIYGVEGAKFIQHYDAKLWMIWKELTTKHHETFHGRRSCRQLRASSCTSQSPHEQLRGDDSGEQQLNKQAAGWSPPASHAQPPSPLYAQRVSVTSLALWSGYLYPRLDPIRSGHEKSDTPESLFGVVNDPMGDMSLGVKQTSHSWCLFSNNGCSSMISVLEASHLNFAWSQN</sequence>
<organism evidence="2 3">
    <name type="scientific">Phytophthora fragariaefolia</name>
    <dbReference type="NCBI Taxonomy" id="1490495"/>
    <lineage>
        <taxon>Eukaryota</taxon>
        <taxon>Sar</taxon>
        <taxon>Stramenopiles</taxon>
        <taxon>Oomycota</taxon>
        <taxon>Peronosporomycetes</taxon>
        <taxon>Peronosporales</taxon>
        <taxon>Peronosporaceae</taxon>
        <taxon>Phytophthora</taxon>
    </lineage>
</organism>
<feature type="region of interest" description="Disordered" evidence="1">
    <location>
        <begin position="37"/>
        <end position="89"/>
    </location>
</feature>
<evidence type="ECO:0000313" key="3">
    <source>
        <dbReference type="Proteomes" id="UP001165121"/>
    </source>
</evidence>
<protein>
    <submittedName>
        <fullName evidence="2">Unnamed protein product</fullName>
    </submittedName>
</protein>
<evidence type="ECO:0000313" key="2">
    <source>
        <dbReference type="EMBL" id="GMF42690.1"/>
    </source>
</evidence>